<name>A0AAE0L282_9CHLO</name>
<sequence>MWVKAGPPPSVNHVSAPRPSTPHPPPPPHPRHPTPPPPTVSISQHRIPELAALRQEVAQLRAATPSAPHRSELHHPAKAVSFQADQEDDETEWPALTSKPWIPQFSGPSPHPPPSASVNHFSPNPFSSLSPSASPPDTQFSFPQLEPPALFAFRYFDTVTATDLREDPDHEDPAWEKTKRQRKRDKEKQKKARQHQQKLDRQHQVAESLASANSTATAPVQTDITVDCNTQCPVPYLTNLLTGSTSVASTISEDTLDTATTPPTSTTPLPPPSSPPDCHQPEPRAIGIPPATTIAPDTACIHTAVPGMGMHWEGTHTDPVHTAAVHTAAPQPGCNTPSVTRTLVAIAMHWFSFTPASASASASANASTQPASGGATAPATASPQPAPGDATAPATASPQPASGGATAPATASPQPASGGATAPATASSQPTSGGATAPATASPQPASASAAAPANHTPHLPSGGVTAAPTTLCEPAAASTPPLGHSADEALVGTPTDHTVYTDGATAADTPTSLSTALEADTTVASEQPPTLGAPDSSPAPLDYTPYPGLESIGQWADVSDSGSESDTEGYPPQHTPPPPPPPPPVSDTDGGHLGDHY</sequence>
<feature type="region of interest" description="Disordered" evidence="1">
    <location>
        <begin position="256"/>
        <end position="285"/>
    </location>
</feature>
<feature type="region of interest" description="Disordered" evidence="1">
    <location>
        <begin position="364"/>
        <end position="598"/>
    </location>
</feature>
<protein>
    <submittedName>
        <fullName evidence="2">Uncharacterized protein</fullName>
    </submittedName>
</protein>
<dbReference type="AlphaFoldDB" id="A0AAE0L282"/>
<feature type="compositionally biased region" description="Basic and acidic residues" evidence="1">
    <location>
        <begin position="164"/>
        <end position="188"/>
    </location>
</feature>
<feature type="compositionally biased region" description="Low complexity" evidence="1">
    <location>
        <begin position="257"/>
        <end position="267"/>
    </location>
</feature>
<feature type="compositionally biased region" description="Low complexity" evidence="1">
    <location>
        <begin position="364"/>
        <end position="454"/>
    </location>
</feature>
<feature type="compositionally biased region" description="Pro residues" evidence="1">
    <location>
        <begin position="1"/>
        <end position="10"/>
    </location>
</feature>
<reference evidence="2 3" key="1">
    <citation type="journal article" date="2015" name="Genome Biol. Evol.">
        <title>Comparative Genomics of a Bacterivorous Green Alga Reveals Evolutionary Causalities and Consequences of Phago-Mixotrophic Mode of Nutrition.</title>
        <authorList>
            <person name="Burns J.A."/>
            <person name="Paasch A."/>
            <person name="Narechania A."/>
            <person name="Kim E."/>
        </authorList>
    </citation>
    <scope>NUCLEOTIDE SEQUENCE [LARGE SCALE GENOMIC DNA]</scope>
    <source>
        <strain evidence="2 3">PLY_AMNH</strain>
    </source>
</reference>
<feature type="region of interest" description="Disordered" evidence="1">
    <location>
        <begin position="1"/>
        <end position="48"/>
    </location>
</feature>
<feature type="region of interest" description="Disordered" evidence="1">
    <location>
        <begin position="164"/>
        <end position="217"/>
    </location>
</feature>
<keyword evidence="3" id="KW-1185">Reference proteome</keyword>
<evidence type="ECO:0000313" key="2">
    <source>
        <dbReference type="EMBL" id="KAK3269416.1"/>
    </source>
</evidence>
<comment type="caution">
    <text evidence="2">The sequence shown here is derived from an EMBL/GenBank/DDBJ whole genome shotgun (WGS) entry which is preliminary data.</text>
</comment>
<feature type="compositionally biased region" description="Pro residues" evidence="1">
    <location>
        <begin position="19"/>
        <end position="39"/>
    </location>
</feature>
<feature type="compositionally biased region" description="Low complexity" evidence="1">
    <location>
        <begin position="122"/>
        <end position="136"/>
    </location>
</feature>
<organism evidence="2 3">
    <name type="scientific">Cymbomonas tetramitiformis</name>
    <dbReference type="NCBI Taxonomy" id="36881"/>
    <lineage>
        <taxon>Eukaryota</taxon>
        <taxon>Viridiplantae</taxon>
        <taxon>Chlorophyta</taxon>
        <taxon>Pyramimonadophyceae</taxon>
        <taxon>Pyramimonadales</taxon>
        <taxon>Pyramimonadaceae</taxon>
        <taxon>Cymbomonas</taxon>
    </lineage>
</organism>
<feature type="region of interest" description="Disordered" evidence="1">
    <location>
        <begin position="60"/>
        <end position="143"/>
    </location>
</feature>
<accession>A0AAE0L282</accession>
<gene>
    <name evidence="2" type="ORF">CYMTET_22141</name>
</gene>
<dbReference type="Proteomes" id="UP001190700">
    <property type="component" value="Unassembled WGS sequence"/>
</dbReference>
<dbReference type="EMBL" id="LGRX02010977">
    <property type="protein sequence ID" value="KAK3269416.1"/>
    <property type="molecule type" value="Genomic_DNA"/>
</dbReference>
<feature type="compositionally biased region" description="Pro residues" evidence="1">
    <location>
        <begin position="574"/>
        <end position="586"/>
    </location>
</feature>
<proteinExistence type="predicted"/>
<evidence type="ECO:0000256" key="1">
    <source>
        <dbReference type="SAM" id="MobiDB-lite"/>
    </source>
</evidence>
<evidence type="ECO:0000313" key="3">
    <source>
        <dbReference type="Proteomes" id="UP001190700"/>
    </source>
</evidence>